<dbReference type="RefSeq" id="WP_101833616.1">
    <property type="nucleotide sequence ID" value="NZ_FZMO01000379.1"/>
</dbReference>
<dbReference type="Proteomes" id="UP000234331">
    <property type="component" value="Unassembled WGS sequence"/>
</dbReference>
<evidence type="ECO:0000313" key="2">
    <source>
        <dbReference type="EMBL" id="SNQ50338.1"/>
    </source>
</evidence>
<organism evidence="2 3">
    <name type="scientific">Frankia canadensis</name>
    <dbReference type="NCBI Taxonomy" id="1836972"/>
    <lineage>
        <taxon>Bacteria</taxon>
        <taxon>Bacillati</taxon>
        <taxon>Actinomycetota</taxon>
        <taxon>Actinomycetes</taxon>
        <taxon>Frankiales</taxon>
        <taxon>Frankiaceae</taxon>
        <taxon>Frankia</taxon>
    </lineage>
</organism>
<dbReference type="OrthoDB" id="3483205at2"/>
<reference evidence="2 3" key="1">
    <citation type="submission" date="2017-06" db="EMBL/GenBank/DDBJ databases">
        <authorList>
            <person name="Kim H.J."/>
            <person name="Triplett B.A."/>
        </authorList>
    </citation>
    <scope>NUCLEOTIDE SEQUENCE [LARGE SCALE GENOMIC DNA]</scope>
    <source>
        <strain evidence="2">FRACA_ARgP5</strain>
    </source>
</reference>
<dbReference type="Pfam" id="PF14216">
    <property type="entry name" value="DUF4326"/>
    <property type="match status" value="1"/>
</dbReference>
<dbReference type="EMBL" id="FZMO01000379">
    <property type="protein sequence ID" value="SNQ50338.1"/>
    <property type="molecule type" value="Genomic_DNA"/>
</dbReference>
<evidence type="ECO:0000313" key="3">
    <source>
        <dbReference type="Proteomes" id="UP000234331"/>
    </source>
</evidence>
<protein>
    <recommendedName>
        <fullName evidence="1">DUF4326 domain-containing protein</fullName>
    </recommendedName>
</protein>
<gene>
    <name evidence="2" type="ORF">FRACA_440035</name>
</gene>
<sequence length="123" mass="13401">MTAPRVHVRLSRAAGWRKPDDVVVVARPTRWGNPFDQREMGRDRAIARYAAWMSGDGPDECRDRAGRRYSRAERLAELPALAGHRLGCWCPPGEPCHADVLAALVAEHEGAAPSPPVGSRPAG</sequence>
<name>A0A2I2KXE7_9ACTN</name>
<keyword evidence="3" id="KW-1185">Reference proteome</keyword>
<proteinExistence type="predicted"/>
<dbReference type="InterPro" id="IPR025475">
    <property type="entry name" value="DUF4326"/>
</dbReference>
<evidence type="ECO:0000259" key="1">
    <source>
        <dbReference type="Pfam" id="PF14216"/>
    </source>
</evidence>
<dbReference type="AlphaFoldDB" id="A0A2I2KXE7"/>
<feature type="domain" description="DUF4326" evidence="1">
    <location>
        <begin position="12"/>
        <end position="102"/>
    </location>
</feature>
<accession>A0A2I2KXE7</accession>